<dbReference type="GO" id="GO:0006508">
    <property type="term" value="P:proteolysis"/>
    <property type="evidence" value="ECO:0007669"/>
    <property type="project" value="UniProtKB-KW"/>
</dbReference>
<gene>
    <name evidence="15" type="ORF">Pan216_37410</name>
</gene>
<dbReference type="OrthoDB" id="9800627at2"/>
<feature type="transmembrane region" description="Helical" evidence="13">
    <location>
        <begin position="6"/>
        <end position="35"/>
    </location>
</feature>
<feature type="domain" description="Peptidase M50" evidence="14">
    <location>
        <begin position="13"/>
        <end position="119"/>
    </location>
</feature>
<evidence type="ECO:0000313" key="16">
    <source>
        <dbReference type="Proteomes" id="UP000317093"/>
    </source>
</evidence>
<feature type="transmembrane region" description="Helical" evidence="13">
    <location>
        <begin position="174"/>
        <end position="198"/>
    </location>
</feature>
<evidence type="ECO:0000256" key="9">
    <source>
        <dbReference type="ARBA" id="ARBA00022833"/>
    </source>
</evidence>
<evidence type="ECO:0000256" key="2">
    <source>
        <dbReference type="ARBA" id="ARBA00004651"/>
    </source>
</evidence>
<comment type="similarity">
    <text evidence="3">Belongs to the peptidase M50B family.</text>
</comment>
<protein>
    <submittedName>
        <fullName evidence="15">Peptidase family M50</fullName>
    </submittedName>
</protein>
<evidence type="ECO:0000256" key="6">
    <source>
        <dbReference type="ARBA" id="ARBA00022692"/>
    </source>
</evidence>
<dbReference type="InterPro" id="IPR008915">
    <property type="entry name" value="Peptidase_M50"/>
</dbReference>
<keyword evidence="9" id="KW-0862">Zinc</keyword>
<dbReference type="PANTHER" id="PTHR35864:SF1">
    <property type="entry name" value="ZINC METALLOPROTEASE YWHC-RELATED"/>
    <property type="match status" value="1"/>
</dbReference>
<keyword evidence="8" id="KW-0378">Hydrolase</keyword>
<evidence type="ECO:0000256" key="13">
    <source>
        <dbReference type="SAM" id="Phobius"/>
    </source>
</evidence>
<dbReference type="PANTHER" id="PTHR35864">
    <property type="entry name" value="ZINC METALLOPROTEASE MJ0611-RELATED"/>
    <property type="match status" value="1"/>
</dbReference>
<keyword evidence="16" id="KW-1185">Reference proteome</keyword>
<evidence type="ECO:0000256" key="3">
    <source>
        <dbReference type="ARBA" id="ARBA00007931"/>
    </source>
</evidence>
<dbReference type="InterPro" id="IPR052348">
    <property type="entry name" value="Metallopeptidase_M50B"/>
</dbReference>
<feature type="transmembrane region" description="Helical" evidence="13">
    <location>
        <begin position="56"/>
        <end position="75"/>
    </location>
</feature>
<feature type="transmembrane region" description="Helical" evidence="13">
    <location>
        <begin position="133"/>
        <end position="154"/>
    </location>
</feature>
<dbReference type="EMBL" id="CP036279">
    <property type="protein sequence ID" value="QDU62868.1"/>
    <property type="molecule type" value="Genomic_DNA"/>
</dbReference>
<evidence type="ECO:0000259" key="14">
    <source>
        <dbReference type="Pfam" id="PF02163"/>
    </source>
</evidence>
<keyword evidence="7" id="KW-0479">Metal-binding</keyword>
<dbReference type="Pfam" id="PF02163">
    <property type="entry name" value="Peptidase_M50"/>
    <property type="match status" value="2"/>
</dbReference>
<accession>A0A518B7B4</accession>
<dbReference type="GO" id="GO:0008237">
    <property type="term" value="F:metallopeptidase activity"/>
    <property type="evidence" value="ECO:0007669"/>
    <property type="project" value="UniProtKB-KW"/>
</dbReference>
<evidence type="ECO:0000256" key="4">
    <source>
        <dbReference type="ARBA" id="ARBA00022475"/>
    </source>
</evidence>
<dbReference type="GO" id="GO:0005886">
    <property type="term" value="C:plasma membrane"/>
    <property type="evidence" value="ECO:0007669"/>
    <property type="project" value="UniProtKB-SubCell"/>
</dbReference>
<dbReference type="AlphaFoldDB" id="A0A518B7B4"/>
<dbReference type="RefSeq" id="WP_145259914.1">
    <property type="nucleotide sequence ID" value="NZ_CP036279.1"/>
</dbReference>
<evidence type="ECO:0000256" key="5">
    <source>
        <dbReference type="ARBA" id="ARBA00022670"/>
    </source>
</evidence>
<keyword evidence="4" id="KW-1003">Cell membrane</keyword>
<evidence type="ECO:0000256" key="7">
    <source>
        <dbReference type="ARBA" id="ARBA00022723"/>
    </source>
</evidence>
<dbReference type="GO" id="GO:0046872">
    <property type="term" value="F:metal ion binding"/>
    <property type="evidence" value="ECO:0007669"/>
    <property type="project" value="UniProtKB-KW"/>
</dbReference>
<evidence type="ECO:0000256" key="12">
    <source>
        <dbReference type="ARBA" id="ARBA00023136"/>
    </source>
</evidence>
<comment type="subcellular location">
    <subcellularLocation>
        <location evidence="2">Cell membrane</location>
        <topology evidence="2">Multi-pass membrane protein</topology>
    </subcellularLocation>
</comment>
<organism evidence="15 16">
    <name type="scientific">Kolteria novifilia</name>
    <dbReference type="NCBI Taxonomy" id="2527975"/>
    <lineage>
        <taxon>Bacteria</taxon>
        <taxon>Pseudomonadati</taxon>
        <taxon>Planctomycetota</taxon>
        <taxon>Planctomycetia</taxon>
        <taxon>Kolteriales</taxon>
        <taxon>Kolteriaceae</taxon>
        <taxon>Kolteria</taxon>
    </lineage>
</organism>
<feature type="transmembrane region" description="Helical" evidence="13">
    <location>
        <begin position="95"/>
        <end position="126"/>
    </location>
</feature>
<evidence type="ECO:0000256" key="10">
    <source>
        <dbReference type="ARBA" id="ARBA00022989"/>
    </source>
</evidence>
<keyword evidence="11" id="KW-0482">Metalloprotease</keyword>
<feature type="domain" description="Peptidase M50" evidence="14">
    <location>
        <begin position="135"/>
        <end position="171"/>
    </location>
</feature>
<dbReference type="Proteomes" id="UP000317093">
    <property type="component" value="Chromosome"/>
</dbReference>
<proteinExistence type="inferred from homology"/>
<evidence type="ECO:0000256" key="11">
    <source>
        <dbReference type="ARBA" id="ARBA00023049"/>
    </source>
</evidence>
<keyword evidence="5" id="KW-0645">Protease</keyword>
<dbReference type="KEGG" id="knv:Pan216_37410"/>
<keyword evidence="6 13" id="KW-0812">Transmembrane</keyword>
<evidence type="ECO:0000256" key="8">
    <source>
        <dbReference type="ARBA" id="ARBA00022801"/>
    </source>
</evidence>
<dbReference type="CDD" id="cd06158">
    <property type="entry name" value="S2P-M50_like_1"/>
    <property type="match status" value="1"/>
</dbReference>
<reference evidence="15 16" key="1">
    <citation type="submission" date="2019-02" db="EMBL/GenBank/DDBJ databases">
        <title>Deep-cultivation of Planctomycetes and their phenomic and genomic characterization uncovers novel biology.</title>
        <authorList>
            <person name="Wiegand S."/>
            <person name="Jogler M."/>
            <person name="Boedeker C."/>
            <person name="Pinto D."/>
            <person name="Vollmers J."/>
            <person name="Rivas-Marin E."/>
            <person name="Kohn T."/>
            <person name="Peeters S.H."/>
            <person name="Heuer A."/>
            <person name="Rast P."/>
            <person name="Oberbeckmann S."/>
            <person name="Bunk B."/>
            <person name="Jeske O."/>
            <person name="Meyerdierks A."/>
            <person name="Storesund J.E."/>
            <person name="Kallscheuer N."/>
            <person name="Luecker S."/>
            <person name="Lage O.M."/>
            <person name="Pohl T."/>
            <person name="Merkel B.J."/>
            <person name="Hornburger P."/>
            <person name="Mueller R.-W."/>
            <person name="Bruemmer F."/>
            <person name="Labrenz M."/>
            <person name="Spormann A.M."/>
            <person name="Op den Camp H."/>
            <person name="Overmann J."/>
            <person name="Amann R."/>
            <person name="Jetten M.S.M."/>
            <person name="Mascher T."/>
            <person name="Medema M.H."/>
            <person name="Devos D.P."/>
            <person name="Kaster A.-K."/>
            <person name="Ovreas L."/>
            <person name="Rohde M."/>
            <person name="Galperin M.Y."/>
            <person name="Jogler C."/>
        </authorList>
    </citation>
    <scope>NUCLEOTIDE SEQUENCE [LARGE SCALE GENOMIC DNA]</scope>
    <source>
        <strain evidence="15 16">Pan216</strain>
    </source>
</reference>
<evidence type="ECO:0000313" key="15">
    <source>
        <dbReference type="EMBL" id="QDU62868.1"/>
    </source>
</evidence>
<dbReference type="InterPro" id="IPR044537">
    <property type="entry name" value="Rip2-like"/>
</dbReference>
<comment type="cofactor">
    <cofactor evidence="1">
        <name>Zn(2+)</name>
        <dbReference type="ChEBI" id="CHEBI:29105"/>
    </cofactor>
</comment>
<keyword evidence="10 13" id="KW-1133">Transmembrane helix</keyword>
<sequence>MIPADYVIGFVVIGILVYSVVLHEIAHAVVADWCGDPTSRRLGRITLDPIPHIDPVMTIALPLVLYIVSSGNMVFGGAKPVPINPMNFRQPKRDMMLVAIAGPITNVLIAVVLALLINTVPLFGYFNDHAPQLALRIIAQSVMLNFVLAVFNMIPIPPLDGSKVLAAFMPNRLAYSYLSIPSSTGILLVMGLVVLGGVRYIAPVAISATDILLRTVNFMS</sequence>
<evidence type="ECO:0000256" key="1">
    <source>
        <dbReference type="ARBA" id="ARBA00001947"/>
    </source>
</evidence>
<keyword evidence="12 13" id="KW-0472">Membrane</keyword>
<name>A0A518B7B4_9BACT</name>